<name>A0A9W6TKL5_9STRA</name>
<proteinExistence type="predicted"/>
<gene>
    <name evidence="1" type="ORF">Pfra01_000065000</name>
</gene>
<accession>A0A9W6TKL5</accession>
<protein>
    <submittedName>
        <fullName evidence="1">Unnamed protein product</fullName>
    </submittedName>
</protein>
<evidence type="ECO:0000313" key="1">
    <source>
        <dbReference type="EMBL" id="GMF15991.1"/>
    </source>
</evidence>
<reference evidence="1" key="1">
    <citation type="submission" date="2023-04" db="EMBL/GenBank/DDBJ databases">
        <title>Phytophthora fragariaefolia NBRC 109709.</title>
        <authorList>
            <person name="Ichikawa N."/>
            <person name="Sato H."/>
            <person name="Tonouchi N."/>
        </authorList>
    </citation>
    <scope>NUCLEOTIDE SEQUENCE</scope>
    <source>
        <strain evidence="1">NBRC 109709</strain>
    </source>
</reference>
<dbReference type="AlphaFoldDB" id="A0A9W6TKL5"/>
<dbReference type="EMBL" id="BSXT01000048">
    <property type="protein sequence ID" value="GMF15991.1"/>
    <property type="molecule type" value="Genomic_DNA"/>
</dbReference>
<comment type="caution">
    <text evidence="1">The sequence shown here is derived from an EMBL/GenBank/DDBJ whole genome shotgun (WGS) entry which is preliminary data.</text>
</comment>
<organism evidence="1 2">
    <name type="scientific">Phytophthora fragariaefolia</name>
    <dbReference type="NCBI Taxonomy" id="1490495"/>
    <lineage>
        <taxon>Eukaryota</taxon>
        <taxon>Sar</taxon>
        <taxon>Stramenopiles</taxon>
        <taxon>Oomycota</taxon>
        <taxon>Peronosporomycetes</taxon>
        <taxon>Peronosporales</taxon>
        <taxon>Peronosporaceae</taxon>
        <taxon>Phytophthora</taxon>
    </lineage>
</organism>
<sequence length="68" mass="7404">MAMISSSFAVAKLPHAATATSRATKILKVVVDDYQGPCAVSMVGLESCVGRLSRKMYKLPSLRRFDEL</sequence>
<keyword evidence="2" id="KW-1185">Reference proteome</keyword>
<evidence type="ECO:0000313" key="2">
    <source>
        <dbReference type="Proteomes" id="UP001165121"/>
    </source>
</evidence>
<dbReference type="Proteomes" id="UP001165121">
    <property type="component" value="Unassembled WGS sequence"/>
</dbReference>